<dbReference type="Pfam" id="PF09339">
    <property type="entry name" value="HTH_IclR"/>
    <property type="match status" value="1"/>
</dbReference>
<evidence type="ECO:0000256" key="2">
    <source>
        <dbReference type="ARBA" id="ARBA00023125"/>
    </source>
</evidence>
<evidence type="ECO:0000256" key="3">
    <source>
        <dbReference type="ARBA" id="ARBA00023163"/>
    </source>
</evidence>
<name>A0ABP8C184_9ACTN</name>
<dbReference type="InterPro" id="IPR005471">
    <property type="entry name" value="Tscrpt_reg_IclR_N"/>
</dbReference>
<dbReference type="PANTHER" id="PTHR30136">
    <property type="entry name" value="HELIX-TURN-HELIX TRANSCRIPTIONAL REGULATOR, ICLR FAMILY"/>
    <property type="match status" value="1"/>
</dbReference>
<dbReference type="Proteomes" id="UP001501710">
    <property type="component" value="Unassembled WGS sequence"/>
</dbReference>
<dbReference type="InterPro" id="IPR029016">
    <property type="entry name" value="GAF-like_dom_sf"/>
</dbReference>
<dbReference type="InterPro" id="IPR050707">
    <property type="entry name" value="HTH_MetabolicPath_Reg"/>
</dbReference>
<dbReference type="InterPro" id="IPR036388">
    <property type="entry name" value="WH-like_DNA-bd_sf"/>
</dbReference>
<keyword evidence="2" id="KW-0238">DNA-binding</keyword>
<dbReference type="SUPFAM" id="SSF46785">
    <property type="entry name" value="Winged helix' DNA-binding domain"/>
    <property type="match status" value="1"/>
</dbReference>
<evidence type="ECO:0000259" key="4">
    <source>
        <dbReference type="PROSITE" id="PS51077"/>
    </source>
</evidence>
<dbReference type="PANTHER" id="PTHR30136:SF24">
    <property type="entry name" value="HTH-TYPE TRANSCRIPTIONAL REPRESSOR ALLR"/>
    <property type="match status" value="1"/>
</dbReference>
<sequence>MAGNTVEPGRTVLSRALAILDSFSERRPEQTLAMIVRDTGLAPATVHRLLAELVEWGALERHGRGRYRIGLRLWQLGALAPRGRRLRDVALPFLEDLYEATHQVVHLVVRDEDQALYVEKLSARPQVGVVSQVGGRLPLHATGPGKVLLAYAPAEVRERLLNAPLAHVTQATITDAARLRTVLADIRATGFCLSRDEMTVGASSVAAPVFSRPGEIAAAISVVVPSRTGSLAPLVPAVRAAALGISRALRPDEVFR</sequence>
<dbReference type="Gene3D" id="3.30.450.40">
    <property type="match status" value="1"/>
</dbReference>
<dbReference type="PROSITE" id="PS51078">
    <property type="entry name" value="ICLR_ED"/>
    <property type="match status" value="1"/>
</dbReference>
<evidence type="ECO:0000313" key="7">
    <source>
        <dbReference type="Proteomes" id="UP001501710"/>
    </source>
</evidence>
<proteinExistence type="predicted"/>
<keyword evidence="7" id="KW-1185">Reference proteome</keyword>
<organism evidence="6 7">
    <name type="scientific">Actinomadura meridiana</name>
    <dbReference type="NCBI Taxonomy" id="559626"/>
    <lineage>
        <taxon>Bacteria</taxon>
        <taxon>Bacillati</taxon>
        <taxon>Actinomycetota</taxon>
        <taxon>Actinomycetes</taxon>
        <taxon>Streptosporangiales</taxon>
        <taxon>Thermomonosporaceae</taxon>
        <taxon>Actinomadura</taxon>
    </lineage>
</organism>
<dbReference type="Pfam" id="PF01614">
    <property type="entry name" value="IclR_C"/>
    <property type="match status" value="1"/>
</dbReference>
<protein>
    <submittedName>
        <fullName evidence="6">IclR family transcriptional regulator</fullName>
    </submittedName>
</protein>
<dbReference type="InterPro" id="IPR036390">
    <property type="entry name" value="WH_DNA-bd_sf"/>
</dbReference>
<keyword evidence="1" id="KW-0805">Transcription regulation</keyword>
<evidence type="ECO:0000256" key="1">
    <source>
        <dbReference type="ARBA" id="ARBA00023015"/>
    </source>
</evidence>
<gene>
    <name evidence="6" type="ORF">GCM10022254_30190</name>
</gene>
<dbReference type="Gene3D" id="1.10.10.10">
    <property type="entry name" value="Winged helix-like DNA-binding domain superfamily/Winged helix DNA-binding domain"/>
    <property type="match status" value="1"/>
</dbReference>
<dbReference type="InterPro" id="IPR014757">
    <property type="entry name" value="Tscrpt_reg_IclR_C"/>
</dbReference>
<keyword evidence="3" id="KW-0804">Transcription</keyword>
<evidence type="ECO:0000259" key="5">
    <source>
        <dbReference type="PROSITE" id="PS51078"/>
    </source>
</evidence>
<accession>A0ABP8C184</accession>
<feature type="domain" description="HTH iclR-type" evidence="4">
    <location>
        <begin position="10"/>
        <end position="71"/>
    </location>
</feature>
<dbReference type="EMBL" id="BAABAS010000006">
    <property type="protein sequence ID" value="GAA4231844.1"/>
    <property type="molecule type" value="Genomic_DNA"/>
</dbReference>
<evidence type="ECO:0000313" key="6">
    <source>
        <dbReference type="EMBL" id="GAA4231844.1"/>
    </source>
</evidence>
<reference evidence="7" key="1">
    <citation type="journal article" date="2019" name="Int. J. Syst. Evol. Microbiol.">
        <title>The Global Catalogue of Microorganisms (GCM) 10K type strain sequencing project: providing services to taxonomists for standard genome sequencing and annotation.</title>
        <authorList>
            <consortium name="The Broad Institute Genomics Platform"/>
            <consortium name="The Broad Institute Genome Sequencing Center for Infectious Disease"/>
            <person name="Wu L."/>
            <person name="Ma J."/>
        </authorList>
    </citation>
    <scope>NUCLEOTIDE SEQUENCE [LARGE SCALE GENOMIC DNA]</scope>
    <source>
        <strain evidence="7">JCM 17440</strain>
    </source>
</reference>
<dbReference type="PROSITE" id="PS51077">
    <property type="entry name" value="HTH_ICLR"/>
    <property type="match status" value="1"/>
</dbReference>
<dbReference type="RefSeq" id="WP_344896272.1">
    <property type="nucleotide sequence ID" value="NZ_BAABAS010000006.1"/>
</dbReference>
<feature type="domain" description="IclR-ED" evidence="5">
    <location>
        <begin position="72"/>
        <end position="251"/>
    </location>
</feature>
<comment type="caution">
    <text evidence="6">The sequence shown here is derived from an EMBL/GenBank/DDBJ whole genome shotgun (WGS) entry which is preliminary data.</text>
</comment>
<dbReference type="SMART" id="SM00346">
    <property type="entry name" value="HTH_ICLR"/>
    <property type="match status" value="1"/>
</dbReference>
<dbReference type="SUPFAM" id="SSF55781">
    <property type="entry name" value="GAF domain-like"/>
    <property type="match status" value="1"/>
</dbReference>